<feature type="domain" description="Beta-ketoacyl synthase-like N-terminal" evidence="3">
    <location>
        <begin position="41"/>
        <end position="91"/>
    </location>
</feature>
<organism evidence="4 5">
    <name type="scientific">Hippocampus comes</name>
    <name type="common">Tiger tail seahorse</name>
    <dbReference type="NCBI Taxonomy" id="109280"/>
    <lineage>
        <taxon>Eukaryota</taxon>
        <taxon>Metazoa</taxon>
        <taxon>Chordata</taxon>
        <taxon>Craniata</taxon>
        <taxon>Vertebrata</taxon>
        <taxon>Euteleostomi</taxon>
        <taxon>Actinopterygii</taxon>
        <taxon>Neopterygii</taxon>
        <taxon>Teleostei</taxon>
        <taxon>Neoteleostei</taxon>
        <taxon>Acanthomorphata</taxon>
        <taxon>Syngnathiaria</taxon>
        <taxon>Syngnathiformes</taxon>
        <taxon>Syngnathoidei</taxon>
        <taxon>Syngnathidae</taxon>
        <taxon>Hippocampus</taxon>
    </lineage>
</organism>
<proteinExistence type="predicted"/>
<dbReference type="EC" id="2.3.1.41" evidence="1"/>
<protein>
    <recommendedName>
        <fullName evidence="1">beta-ketoacyl-[acyl-carrier-protein] synthase I</fullName>
        <ecNumber evidence="1">2.3.1.41</ecNumber>
    </recommendedName>
</protein>
<keyword evidence="5" id="KW-1185">Reference proteome</keyword>
<evidence type="ECO:0000259" key="3">
    <source>
        <dbReference type="Pfam" id="PF00109"/>
    </source>
</evidence>
<dbReference type="AlphaFoldDB" id="A0A3Q2Z9E7"/>
<dbReference type="InterPro" id="IPR014030">
    <property type="entry name" value="Ketoacyl_synth_N"/>
</dbReference>
<dbReference type="InterPro" id="IPR016039">
    <property type="entry name" value="Thiolase-like"/>
</dbReference>
<sequence>MSSLSFWAKLQLRQSGSLLFQINACACPSQTLRWHSTDRRRRVVITGVGLVCPLGIGTDLPWNNLIKGQSGIVALSSEDYKTIPCKVAALVPRGNVNGLKYVYDMC</sequence>
<dbReference type="SUPFAM" id="SSF53901">
    <property type="entry name" value="Thiolase-like"/>
    <property type="match status" value="1"/>
</dbReference>
<dbReference type="GeneTree" id="ENSGT00960000189415"/>
<dbReference type="Pfam" id="PF00109">
    <property type="entry name" value="ketoacyl-synt"/>
    <property type="match status" value="1"/>
</dbReference>
<dbReference type="PANTHER" id="PTHR11712">
    <property type="entry name" value="POLYKETIDE SYNTHASE-RELATED"/>
    <property type="match status" value="1"/>
</dbReference>
<dbReference type="GO" id="GO:0005739">
    <property type="term" value="C:mitochondrion"/>
    <property type="evidence" value="ECO:0007669"/>
    <property type="project" value="TreeGrafter"/>
</dbReference>
<accession>A0A3Q2Z9E7</accession>
<dbReference type="GO" id="GO:0004315">
    <property type="term" value="F:3-oxoacyl-[acyl-carrier-protein] synthase activity"/>
    <property type="evidence" value="ECO:0007669"/>
    <property type="project" value="UniProtKB-EC"/>
</dbReference>
<dbReference type="PANTHER" id="PTHR11712:SF336">
    <property type="entry name" value="3-OXOACYL-[ACYL-CARRIER-PROTEIN] SYNTHASE, MITOCHONDRIAL"/>
    <property type="match status" value="1"/>
</dbReference>
<dbReference type="STRING" id="109280.ENSHCOP00000027550"/>
<evidence type="ECO:0000313" key="4">
    <source>
        <dbReference type="Ensembl" id="ENSHCOP00000027550.1"/>
    </source>
</evidence>
<dbReference type="InterPro" id="IPR000794">
    <property type="entry name" value="Beta-ketoacyl_synthase"/>
</dbReference>
<name>A0A3Q2Z9E7_HIPCM</name>
<reference evidence="4" key="1">
    <citation type="submission" date="2025-08" db="UniProtKB">
        <authorList>
            <consortium name="Ensembl"/>
        </authorList>
    </citation>
    <scope>IDENTIFICATION</scope>
</reference>
<evidence type="ECO:0000313" key="5">
    <source>
        <dbReference type="Proteomes" id="UP000264820"/>
    </source>
</evidence>
<dbReference type="GO" id="GO:0006633">
    <property type="term" value="P:fatty acid biosynthetic process"/>
    <property type="evidence" value="ECO:0007669"/>
    <property type="project" value="TreeGrafter"/>
</dbReference>
<evidence type="ECO:0000256" key="1">
    <source>
        <dbReference type="ARBA" id="ARBA00013191"/>
    </source>
</evidence>
<evidence type="ECO:0000256" key="2">
    <source>
        <dbReference type="ARBA" id="ARBA00022679"/>
    </source>
</evidence>
<dbReference type="Ensembl" id="ENSHCOT00000023798.1">
    <property type="protein sequence ID" value="ENSHCOP00000027550.1"/>
    <property type="gene ID" value="ENSHCOG00000019456.1"/>
</dbReference>
<dbReference type="Proteomes" id="UP000264820">
    <property type="component" value="Unplaced"/>
</dbReference>
<reference evidence="4" key="2">
    <citation type="submission" date="2025-09" db="UniProtKB">
        <authorList>
            <consortium name="Ensembl"/>
        </authorList>
    </citation>
    <scope>IDENTIFICATION</scope>
</reference>
<keyword evidence="2" id="KW-0808">Transferase</keyword>
<dbReference type="Gene3D" id="3.40.47.10">
    <property type="match status" value="1"/>
</dbReference>